<protein>
    <submittedName>
        <fullName evidence="1">Uncharacterized protein</fullName>
    </submittedName>
</protein>
<name>A0A0F9D280_9ZZZZ</name>
<accession>A0A0F9D280</accession>
<sequence length="199" mass="22165">MTLAEARKLATEDAVQAVKIARGDPEYAPARRLARNHSGSGDNPLAHFRRAGNVWDAGDEELWEVYSEKFHLELGYEGVACLFTFRDVDEGPFRQMSAYVVDLRRFPVSNPVRRDPVYEDYVDIDDIQKAFSAPKPSLGARVRLVFRRRVPGARRCSSYATPSSERKAGAVLESVPCAIVATSEAEDRGESETLEAEEA</sequence>
<organism evidence="1">
    <name type="scientific">marine sediment metagenome</name>
    <dbReference type="NCBI Taxonomy" id="412755"/>
    <lineage>
        <taxon>unclassified sequences</taxon>
        <taxon>metagenomes</taxon>
        <taxon>ecological metagenomes</taxon>
    </lineage>
</organism>
<reference evidence="1" key="1">
    <citation type="journal article" date="2015" name="Nature">
        <title>Complex archaea that bridge the gap between prokaryotes and eukaryotes.</title>
        <authorList>
            <person name="Spang A."/>
            <person name="Saw J.H."/>
            <person name="Jorgensen S.L."/>
            <person name="Zaremba-Niedzwiedzka K."/>
            <person name="Martijn J."/>
            <person name="Lind A.E."/>
            <person name="van Eijk R."/>
            <person name="Schleper C."/>
            <person name="Guy L."/>
            <person name="Ettema T.J."/>
        </authorList>
    </citation>
    <scope>NUCLEOTIDE SEQUENCE</scope>
</reference>
<dbReference type="AlphaFoldDB" id="A0A0F9D280"/>
<gene>
    <name evidence="1" type="ORF">LCGC14_2541100</name>
</gene>
<proteinExistence type="predicted"/>
<dbReference type="EMBL" id="LAZR01041472">
    <property type="protein sequence ID" value="KKL11906.1"/>
    <property type="molecule type" value="Genomic_DNA"/>
</dbReference>
<evidence type="ECO:0000313" key="1">
    <source>
        <dbReference type="EMBL" id="KKL11906.1"/>
    </source>
</evidence>
<comment type="caution">
    <text evidence="1">The sequence shown here is derived from an EMBL/GenBank/DDBJ whole genome shotgun (WGS) entry which is preliminary data.</text>
</comment>